<dbReference type="AlphaFoldDB" id="A0A699SJY6"/>
<proteinExistence type="predicted"/>
<gene>
    <name evidence="1" type="ORF">Tci_869852</name>
</gene>
<organism evidence="1">
    <name type="scientific">Tanacetum cinerariifolium</name>
    <name type="common">Dalmatian daisy</name>
    <name type="synonym">Chrysanthemum cinerariifolium</name>
    <dbReference type="NCBI Taxonomy" id="118510"/>
    <lineage>
        <taxon>Eukaryota</taxon>
        <taxon>Viridiplantae</taxon>
        <taxon>Streptophyta</taxon>
        <taxon>Embryophyta</taxon>
        <taxon>Tracheophyta</taxon>
        <taxon>Spermatophyta</taxon>
        <taxon>Magnoliopsida</taxon>
        <taxon>eudicotyledons</taxon>
        <taxon>Gunneridae</taxon>
        <taxon>Pentapetalae</taxon>
        <taxon>asterids</taxon>
        <taxon>campanulids</taxon>
        <taxon>Asterales</taxon>
        <taxon>Asteraceae</taxon>
        <taxon>Asteroideae</taxon>
        <taxon>Anthemideae</taxon>
        <taxon>Anthemidinae</taxon>
        <taxon>Tanacetum</taxon>
    </lineage>
</organism>
<reference evidence="1" key="1">
    <citation type="journal article" date="2019" name="Sci. Rep.">
        <title>Draft genome of Tanacetum cinerariifolium, the natural source of mosquito coil.</title>
        <authorList>
            <person name="Yamashiro T."/>
            <person name="Shiraishi A."/>
            <person name="Satake H."/>
            <person name="Nakayama K."/>
        </authorList>
    </citation>
    <scope>NUCLEOTIDE SEQUENCE</scope>
</reference>
<comment type="caution">
    <text evidence="1">The sequence shown here is derived from an EMBL/GenBank/DDBJ whole genome shotgun (WGS) entry which is preliminary data.</text>
</comment>
<dbReference type="EMBL" id="BKCJ011168766">
    <property type="protein sequence ID" value="GFC97882.1"/>
    <property type="molecule type" value="Genomic_DNA"/>
</dbReference>
<sequence>AKGKSPVELSTGYRNLSAEFEDFYDNSINEVNAAGTSIPTVGKTSTNNINTFSAASPSNTAVSPTHEKSLYVDASQYPDDPNMPELEDITYSDDEEDVGAEADFTNLETSITVSPIPTTRVHKDHHVTQIIGDLSSATQTKTMTRVAKDQGGLS</sequence>
<protein>
    <submittedName>
        <fullName evidence="1">Uncharacterized protein</fullName>
    </submittedName>
</protein>
<evidence type="ECO:0000313" key="1">
    <source>
        <dbReference type="EMBL" id="GFC97882.1"/>
    </source>
</evidence>
<feature type="non-terminal residue" evidence="1">
    <location>
        <position position="1"/>
    </location>
</feature>
<name>A0A699SJY6_TANCI</name>
<accession>A0A699SJY6</accession>